<feature type="compositionally biased region" description="Basic and acidic residues" evidence="1">
    <location>
        <begin position="34"/>
        <end position="70"/>
    </location>
</feature>
<evidence type="ECO:0000313" key="2">
    <source>
        <dbReference type="EMBL" id="GJS97070.1"/>
    </source>
</evidence>
<dbReference type="EMBL" id="BQNB010011934">
    <property type="protein sequence ID" value="GJS97070.1"/>
    <property type="molecule type" value="Genomic_DNA"/>
</dbReference>
<feature type="compositionally biased region" description="Basic and acidic residues" evidence="1">
    <location>
        <begin position="357"/>
        <end position="373"/>
    </location>
</feature>
<feature type="compositionally biased region" description="Low complexity" evidence="1">
    <location>
        <begin position="323"/>
        <end position="335"/>
    </location>
</feature>
<reference evidence="2" key="1">
    <citation type="journal article" date="2022" name="Int. J. Mol. Sci.">
        <title>Draft Genome of Tanacetum Coccineum: Genomic Comparison of Closely Related Tanacetum-Family Plants.</title>
        <authorList>
            <person name="Yamashiro T."/>
            <person name="Shiraishi A."/>
            <person name="Nakayama K."/>
            <person name="Satake H."/>
        </authorList>
    </citation>
    <scope>NUCLEOTIDE SEQUENCE</scope>
</reference>
<feature type="region of interest" description="Disordered" evidence="1">
    <location>
        <begin position="424"/>
        <end position="451"/>
    </location>
</feature>
<organism evidence="2 3">
    <name type="scientific">Tanacetum coccineum</name>
    <dbReference type="NCBI Taxonomy" id="301880"/>
    <lineage>
        <taxon>Eukaryota</taxon>
        <taxon>Viridiplantae</taxon>
        <taxon>Streptophyta</taxon>
        <taxon>Embryophyta</taxon>
        <taxon>Tracheophyta</taxon>
        <taxon>Spermatophyta</taxon>
        <taxon>Magnoliopsida</taxon>
        <taxon>eudicotyledons</taxon>
        <taxon>Gunneridae</taxon>
        <taxon>Pentapetalae</taxon>
        <taxon>asterids</taxon>
        <taxon>campanulids</taxon>
        <taxon>Asterales</taxon>
        <taxon>Asteraceae</taxon>
        <taxon>Asteroideae</taxon>
        <taxon>Anthemideae</taxon>
        <taxon>Anthemidinae</taxon>
        <taxon>Tanacetum</taxon>
    </lineage>
</organism>
<feature type="compositionally biased region" description="Acidic residues" evidence="1">
    <location>
        <begin position="433"/>
        <end position="443"/>
    </location>
</feature>
<evidence type="ECO:0000256" key="1">
    <source>
        <dbReference type="SAM" id="MobiDB-lite"/>
    </source>
</evidence>
<keyword evidence="3" id="KW-1185">Reference proteome</keyword>
<sequence>MNDAGDEDVKTKSDKDDIYKYKIHVCKDEDVEIKDAKVEESDKGEEKVTDAAKEEAEKTSEEKDDTKKFELPPSSSSLSVSLGFGDQFLKFSFDSSLVSTVKDSADADVIAKLEKHVSELKTVDNSFEALVVLQSYVPTAVDSFLDTKVGDVFQKELQKHMTNLIHKYSLQHLYKLTKKPTPTAEQEFEKSPSEILKIKKEQTESKKNPQFTIESTDKAALEEYDLKSALYQSMHANKSFNRNPANHRLYHALMEELIEDENAMDKGVTDTVKDHKKKHDDDEDDDDEDPPAGPDQGKKTKRRRTKEFESSKKPSSTKEIPKGKTPTKGSKTGKSAPAKEPVEEPIAVVIMDDAGDDVARDDNPPQDTSEPKTRKTLNLDWFMMTSNKCMTRSSTKELFTPFKEPKGEFRSSKKHFKTLSLDESRSPNFDLFSDQEEYSEEEVDGKHWGGN</sequence>
<feature type="region of interest" description="Disordered" evidence="1">
    <location>
        <begin position="34"/>
        <end position="76"/>
    </location>
</feature>
<feature type="region of interest" description="Disordered" evidence="1">
    <location>
        <begin position="268"/>
        <end position="375"/>
    </location>
</feature>
<comment type="caution">
    <text evidence="2">The sequence shown here is derived from an EMBL/GenBank/DDBJ whole genome shotgun (WGS) entry which is preliminary data.</text>
</comment>
<proteinExistence type="predicted"/>
<accession>A0ABQ5A451</accession>
<gene>
    <name evidence="2" type="ORF">Tco_0804038</name>
</gene>
<evidence type="ECO:0000313" key="3">
    <source>
        <dbReference type="Proteomes" id="UP001151760"/>
    </source>
</evidence>
<feature type="compositionally biased region" description="Acidic residues" evidence="1">
    <location>
        <begin position="281"/>
        <end position="290"/>
    </location>
</feature>
<name>A0ABQ5A451_9ASTR</name>
<dbReference type="Proteomes" id="UP001151760">
    <property type="component" value="Unassembled WGS sequence"/>
</dbReference>
<protein>
    <submittedName>
        <fullName evidence="2">Uncharacterized protein</fullName>
    </submittedName>
</protein>
<reference evidence="2" key="2">
    <citation type="submission" date="2022-01" db="EMBL/GenBank/DDBJ databases">
        <authorList>
            <person name="Yamashiro T."/>
            <person name="Shiraishi A."/>
            <person name="Satake H."/>
            <person name="Nakayama K."/>
        </authorList>
    </citation>
    <scope>NUCLEOTIDE SEQUENCE</scope>
</reference>